<evidence type="ECO:0000259" key="2">
    <source>
        <dbReference type="Pfam" id="PF18013"/>
    </source>
</evidence>
<keyword evidence="1" id="KW-0812">Transmembrane</keyword>
<keyword evidence="5" id="KW-1185">Reference proteome</keyword>
<dbReference type="Proteomes" id="UP001230951">
    <property type="component" value="Unassembled WGS sequence"/>
</dbReference>
<feature type="transmembrane region" description="Helical" evidence="1">
    <location>
        <begin position="12"/>
        <end position="36"/>
    </location>
</feature>
<sequence>MTMLMVLNWLKSLLMAAAQAAMGFLGWLANLAIGAWNGAMGFLGMVGSFFTSAGAAVGSALGVSAVAGTMSLVGVIVAGGLVAGGGLAASLTSQVTQQTDQVATSCILNAQQAAAVSNADPNGANATQLKNAQTLYSVLSAWGMPKENIAGILGNWEAESGIDPTSVQNNSAPVFQMSDAKKAAAGNTANGIGLGQWTAGRNTSLRNFATGAGKDWWTIETQLSYMMSPAEGANADVIRDMIKTSKGSPGAAALYFHQKWERSADDASQVQRRSDFADKWFALMSGWSSDKSLADSVLKQAGATLNAANQNQVAAAKSGCQSLNTTNVVLKDGGQDQADAQKLIDLYNSEGDAFLDGRYGQNGGPGSCGDNHAENCVSFSTYFLNKYTTFQQYPAGDGIDIASVVANATGKKLSSTPTAYAVGSGPGTSSSGHTLVVLGVKGNSVIVGEANFCQTMGRVRVTTVQELQSAGWKFVDMSDSMLPKDKVKTS</sequence>
<keyword evidence="1" id="KW-0472">Membrane</keyword>
<dbReference type="EMBL" id="JAUSTF010000002">
    <property type="protein sequence ID" value="MDQ0180142.1"/>
    <property type="molecule type" value="Genomic_DNA"/>
</dbReference>
<dbReference type="InterPro" id="IPR041219">
    <property type="entry name" value="Phage_lysozyme2"/>
</dbReference>
<gene>
    <name evidence="3" type="ORF">J2S90_000145</name>
    <name evidence="4" type="ORF">J2S93_001558</name>
</gene>
<name>A0AAW8DD39_9MICC</name>
<feature type="transmembrane region" description="Helical" evidence="1">
    <location>
        <begin position="42"/>
        <end position="63"/>
    </location>
</feature>
<dbReference type="Gene3D" id="3.90.1720.10">
    <property type="entry name" value="endopeptidase domain like (from Nostoc punctiforme)"/>
    <property type="match status" value="1"/>
</dbReference>
<dbReference type="Pfam" id="PF18013">
    <property type="entry name" value="Phage_lysozyme2"/>
    <property type="match status" value="1"/>
</dbReference>
<accession>A0AAW8DD39</accession>
<dbReference type="AlphaFoldDB" id="A0AAW8DD39"/>
<dbReference type="RefSeq" id="WP_306958826.1">
    <property type="nucleotide sequence ID" value="NZ_JAUSRG010000001.1"/>
</dbReference>
<dbReference type="Proteomes" id="UP001242995">
    <property type="component" value="Unassembled WGS sequence"/>
</dbReference>
<dbReference type="Gene3D" id="1.10.530.10">
    <property type="match status" value="1"/>
</dbReference>
<reference evidence="3 5" key="1">
    <citation type="submission" date="2023-07" db="EMBL/GenBank/DDBJ databases">
        <title>Sorghum-associated microbial communities from plants grown in Nebraska, USA.</title>
        <authorList>
            <person name="Schachtman D."/>
        </authorList>
    </citation>
    <scope>NUCLEOTIDE SEQUENCE</scope>
    <source>
        <strain evidence="3">DS1006</strain>
        <strain evidence="4 5">DS1016</strain>
    </source>
</reference>
<dbReference type="EMBL" id="JAUSRG010000001">
    <property type="protein sequence ID" value="MDP9903205.1"/>
    <property type="molecule type" value="Genomic_DNA"/>
</dbReference>
<evidence type="ECO:0000256" key="1">
    <source>
        <dbReference type="SAM" id="Phobius"/>
    </source>
</evidence>
<protein>
    <recommendedName>
        <fullName evidence="2">Phage tail lysozyme domain-containing protein</fullName>
    </recommendedName>
</protein>
<evidence type="ECO:0000313" key="5">
    <source>
        <dbReference type="Proteomes" id="UP001230951"/>
    </source>
</evidence>
<feature type="domain" description="Phage tail lysozyme" evidence="2">
    <location>
        <begin position="130"/>
        <end position="284"/>
    </location>
</feature>
<evidence type="ECO:0000313" key="4">
    <source>
        <dbReference type="EMBL" id="MDQ0180142.1"/>
    </source>
</evidence>
<feature type="transmembrane region" description="Helical" evidence="1">
    <location>
        <begin position="70"/>
        <end position="91"/>
    </location>
</feature>
<comment type="caution">
    <text evidence="3">The sequence shown here is derived from an EMBL/GenBank/DDBJ whole genome shotgun (WGS) entry which is preliminary data.</text>
</comment>
<keyword evidence="1" id="KW-1133">Transmembrane helix</keyword>
<evidence type="ECO:0000313" key="3">
    <source>
        <dbReference type="EMBL" id="MDP9903205.1"/>
    </source>
</evidence>
<evidence type="ECO:0000313" key="6">
    <source>
        <dbReference type="Proteomes" id="UP001242995"/>
    </source>
</evidence>
<organism evidence="3 6">
    <name type="scientific">Arthrobacter bambusae</name>
    <dbReference type="NCBI Taxonomy" id="1338426"/>
    <lineage>
        <taxon>Bacteria</taxon>
        <taxon>Bacillati</taxon>
        <taxon>Actinomycetota</taxon>
        <taxon>Actinomycetes</taxon>
        <taxon>Micrococcales</taxon>
        <taxon>Micrococcaceae</taxon>
        <taxon>Arthrobacter</taxon>
    </lineage>
</organism>
<proteinExistence type="predicted"/>